<dbReference type="GO" id="GO:0003677">
    <property type="term" value="F:DNA binding"/>
    <property type="evidence" value="ECO:0007669"/>
    <property type="project" value="UniProtKB-KW"/>
</dbReference>
<feature type="compositionally biased region" description="Basic and acidic residues" evidence="11">
    <location>
        <begin position="129"/>
        <end position="138"/>
    </location>
</feature>
<dbReference type="InterPro" id="IPR009057">
    <property type="entry name" value="Homeodomain-like_sf"/>
</dbReference>
<dbReference type="PROSITE" id="PS50090">
    <property type="entry name" value="MYB_LIKE"/>
    <property type="match status" value="2"/>
</dbReference>
<organism evidence="14 15">
    <name type="scientific">Malassezia vespertilionis</name>
    <dbReference type="NCBI Taxonomy" id="2020962"/>
    <lineage>
        <taxon>Eukaryota</taxon>
        <taxon>Fungi</taxon>
        <taxon>Dikarya</taxon>
        <taxon>Basidiomycota</taxon>
        <taxon>Ustilaginomycotina</taxon>
        <taxon>Malasseziomycetes</taxon>
        <taxon>Malasseziales</taxon>
        <taxon>Malasseziaceae</taxon>
        <taxon>Malassezia</taxon>
    </lineage>
</organism>
<evidence type="ECO:0000256" key="9">
    <source>
        <dbReference type="ARBA" id="ARBA00069095"/>
    </source>
</evidence>
<name>A0A2N1JH94_9BASI</name>
<feature type="domain" description="HTH myb-type" evidence="13">
    <location>
        <begin position="3"/>
        <end position="58"/>
    </location>
</feature>
<dbReference type="GO" id="GO:0000974">
    <property type="term" value="C:Prp19 complex"/>
    <property type="evidence" value="ECO:0007669"/>
    <property type="project" value="InterPro"/>
</dbReference>
<dbReference type="InterPro" id="IPR001005">
    <property type="entry name" value="SANT/Myb"/>
</dbReference>
<feature type="domain" description="HTH myb-type" evidence="13">
    <location>
        <begin position="59"/>
        <end position="108"/>
    </location>
</feature>
<gene>
    <name evidence="14" type="primary">CEF1</name>
    <name evidence="14" type="ORF">MVES_000183</name>
</gene>
<dbReference type="Pfam" id="PF11831">
    <property type="entry name" value="Myb_Cef"/>
    <property type="match status" value="1"/>
</dbReference>
<evidence type="ECO:0000256" key="2">
    <source>
        <dbReference type="ARBA" id="ARBA00022664"/>
    </source>
</evidence>
<evidence type="ECO:0000256" key="6">
    <source>
        <dbReference type="ARBA" id="ARBA00023187"/>
    </source>
</evidence>
<evidence type="ECO:0000256" key="4">
    <source>
        <dbReference type="ARBA" id="ARBA00022737"/>
    </source>
</evidence>
<proteinExistence type="inferred from homology"/>
<evidence type="ECO:0000256" key="10">
    <source>
        <dbReference type="SAM" id="Coils"/>
    </source>
</evidence>
<dbReference type="RefSeq" id="XP_056061024.1">
    <property type="nucleotide sequence ID" value="XM_056205049.1"/>
</dbReference>
<feature type="region of interest" description="Disordered" evidence="11">
    <location>
        <begin position="250"/>
        <end position="297"/>
    </location>
</feature>
<evidence type="ECO:0000256" key="3">
    <source>
        <dbReference type="ARBA" id="ARBA00022728"/>
    </source>
</evidence>
<feature type="domain" description="Myb-like" evidence="12">
    <location>
        <begin position="3"/>
        <end position="54"/>
    </location>
</feature>
<feature type="coiled-coil region" evidence="10">
    <location>
        <begin position="745"/>
        <end position="772"/>
    </location>
</feature>
<evidence type="ECO:0000259" key="13">
    <source>
        <dbReference type="PROSITE" id="PS51294"/>
    </source>
</evidence>
<dbReference type="SUPFAM" id="SSF46689">
    <property type="entry name" value="Homeodomain-like"/>
    <property type="match status" value="1"/>
</dbReference>
<keyword evidence="3" id="KW-0747">Spliceosome</keyword>
<evidence type="ECO:0000256" key="1">
    <source>
        <dbReference type="ARBA" id="ARBA00010506"/>
    </source>
</evidence>
<feature type="region of interest" description="Disordered" evidence="11">
    <location>
        <begin position="114"/>
        <end position="158"/>
    </location>
</feature>
<dbReference type="FunFam" id="1.10.10.60:FF:000021">
    <property type="entry name" value="CDC5 cell division cycle 5-like"/>
    <property type="match status" value="1"/>
</dbReference>
<evidence type="ECO:0000313" key="15">
    <source>
        <dbReference type="Proteomes" id="UP000232875"/>
    </source>
</evidence>
<dbReference type="GO" id="GO:0000398">
    <property type="term" value="P:mRNA splicing, via spliceosome"/>
    <property type="evidence" value="ECO:0007669"/>
    <property type="project" value="InterPro"/>
</dbReference>
<reference evidence="14 15" key="1">
    <citation type="submission" date="2017-10" db="EMBL/GenBank/DDBJ databases">
        <title>A novel species of cold-tolerant Malassezia isolated from bats.</title>
        <authorList>
            <person name="Lorch J.M."/>
            <person name="Palmer J.M."/>
            <person name="Vanderwolf K.J."/>
            <person name="Schmidt K.Z."/>
            <person name="Verant M.L."/>
            <person name="Weller T.J."/>
            <person name="Blehert D.S."/>
        </authorList>
    </citation>
    <scope>NUCLEOTIDE SEQUENCE [LARGE SCALE GENOMIC DNA]</scope>
    <source>
        <strain evidence="14 15">NWHC:44797-103</strain>
    </source>
</reference>
<dbReference type="Gene3D" id="1.10.10.60">
    <property type="entry name" value="Homeodomain-like"/>
    <property type="match status" value="2"/>
</dbReference>
<dbReference type="InterPro" id="IPR047240">
    <property type="entry name" value="SANT_CDC5L_II"/>
</dbReference>
<protein>
    <recommendedName>
        <fullName evidence="8">Pre-mRNA-splicing factor CEF1</fullName>
    </recommendedName>
    <alternativeName>
        <fullName evidence="9">Pre-mRNA-splicing factor cef1</fullName>
    </alternativeName>
</protein>
<keyword evidence="6" id="KW-0508">mRNA splicing</keyword>
<dbReference type="OrthoDB" id="1410009at2759"/>
<dbReference type="PROSITE" id="PS51294">
    <property type="entry name" value="HTH_MYB"/>
    <property type="match status" value="2"/>
</dbReference>
<dbReference type="InterPro" id="IPR021786">
    <property type="entry name" value="Cdc5p/Cef1_C"/>
</dbReference>
<sequence>MVRVIVKGGVWKNTEDEILKAAVSKYGKNQWARISSLLVRKTPKQCKARWYEWLDPSIKKIEWSKEEDEKLLHLAKLMPTQWRTIAPIVGRTATQCLERYQQLLDDAEALDNDGLNMVGPGAEAAPSADDVRRLRPGEIDPDPETKPAQPDPVDMDEEEKEMLSEARARLANTEGKKAKRKARERALEEARRLAMLQKRRELRVAGIFSRGKDKKQGMDYNVEIPFEKKPALGFYNTAEEAARTYEAPLGRTIRAMETGGRPDPETDKRKRDERRAANESKPQRHEDALRKMREADQVSKRRKMMLPEAQVSEQELEQIVKLGHAGQEARALVEADEGAATEGLLNEYPTLDRPREMRPPTANTDAILREATALRKRTETQTPLLGDQVGPSVVESHVLHTPRTDAMPTPTPLRDSLGINTEVPATPRSEKELLRAAKSELLSGLQSLPVPKNDFEVVVDGAPHVETLPSPSPSPLVEDAAVRDERLAQAAQEEAERAFKRRTQVVQQGLPRPVQVDPHLADAFAAFCSHDPAQKLVDEEIVALIQDDARTFPLPGARHGVAKSALPVLPDSLLDEARTQTHAELAASLGFPGARPNALRPLLSAQLETEDAALAKALKDARAATAWSVEHQAWVPKDTMDERAIVHGKAALLAHERAVMESEASAAAKGEKTLEKLLGGYQARSKTLAGKITQAAAELAEARIRHTAFARLALGEEAAATDRLDRIKEAVTQLQIGEGVAQREFKALDEERRAAQEAYETLQTEVEMRRAEQALMA</sequence>
<dbReference type="CDD" id="cd00167">
    <property type="entry name" value="SANT"/>
    <property type="match status" value="1"/>
</dbReference>
<keyword evidence="15" id="KW-1185">Reference proteome</keyword>
<evidence type="ECO:0000259" key="12">
    <source>
        <dbReference type="PROSITE" id="PS50090"/>
    </source>
</evidence>
<dbReference type="CDD" id="cd11659">
    <property type="entry name" value="SANT_CDC5_II"/>
    <property type="match status" value="1"/>
</dbReference>
<evidence type="ECO:0000256" key="5">
    <source>
        <dbReference type="ARBA" id="ARBA00023125"/>
    </source>
</evidence>
<dbReference type="InterPro" id="IPR017930">
    <property type="entry name" value="Myb_dom"/>
</dbReference>
<keyword evidence="4" id="KW-0677">Repeat</keyword>
<dbReference type="PANTHER" id="PTHR45885:SF1">
    <property type="entry name" value="CELL DIVISION CYCLE 5-LIKE PROTEIN"/>
    <property type="match status" value="1"/>
</dbReference>
<evidence type="ECO:0000313" key="14">
    <source>
        <dbReference type="EMBL" id="PKI85914.1"/>
    </source>
</evidence>
<dbReference type="InterPro" id="IPR047242">
    <property type="entry name" value="CDC5L/Cef1"/>
</dbReference>
<dbReference type="STRING" id="2020962.A0A2N1JH94"/>
<keyword evidence="10" id="KW-0175">Coiled coil</keyword>
<accession>A0A2N1JH94</accession>
<keyword evidence="7" id="KW-0539">Nucleus</keyword>
<dbReference type="GeneID" id="80899694"/>
<dbReference type="EMBL" id="KZ454987">
    <property type="protein sequence ID" value="PKI85914.1"/>
    <property type="molecule type" value="Genomic_DNA"/>
</dbReference>
<dbReference type="Proteomes" id="UP000232875">
    <property type="component" value="Unassembled WGS sequence"/>
</dbReference>
<evidence type="ECO:0000256" key="8">
    <source>
        <dbReference type="ARBA" id="ARBA00034837"/>
    </source>
</evidence>
<dbReference type="GO" id="GO:0005681">
    <property type="term" value="C:spliceosomal complex"/>
    <property type="evidence" value="ECO:0007669"/>
    <property type="project" value="UniProtKB-KW"/>
</dbReference>
<evidence type="ECO:0000256" key="11">
    <source>
        <dbReference type="SAM" id="MobiDB-lite"/>
    </source>
</evidence>
<feature type="region of interest" description="Disordered" evidence="11">
    <location>
        <begin position="402"/>
        <end position="421"/>
    </location>
</feature>
<feature type="compositionally biased region" description="Basic and acidic residues" evidence="11">
    <location>
        <begin position="260"/>
        <end position="297"/>
    </location>
</feature>
<dbReference type="SMART" id="SM00717">
    <property type="entry name" value="SANT"/>
    <property type="match status" value="2"/>
</dbReference>
<dbReference type="PANTHER" id="PTHR45885">
    <property type="entry name" value="CELL DIVISION CYCLE 5-LIKE PROTEIN"/>
    <property type="match status" value="1"/>
</dbReference>
<feature type="domain" description="Myb-like" evidence="12">
    <location>
        <begin position="55"/>
        <end position="104"/>
    </location>
</feature>
<dbReference type="Pfam" id="PF13921">
    <property type="entry name" value="Myb_DNA-bind_6"/>
    <property type="match status" value="1"/>
</dbReference>
<comment type="similarity">
    <text evidence="1">Belongs to the CEF1 family.</text>
</comment>
<keyword evidence="5" id="KW-0238">DNA-binding</keyword>
<keyword evidence="2" id="KW-0507">mRNA processing</keyword>
<evidence type="ECO:0000256" key="7">
    <source>
        <dbReference type="ARBA" id="ARBA00023242"/>
    </source>
</evidence>
<dbReference type="AlphaFoldDB" id="A0A2N1JH94"/>